<dbReference type="EMBL" id="BSXU01001450">
    <property type="protein sequence ID" value="GMG27545.1"/>
    <property type="molecule type" value="Genomic_DNA"/>
</dbReference>
<evidence type="ECO:0000259" key="1">
    <source>
        <dbReference type="Pfam" id="PF03372"/>
    </source>
</evidence>
<dbReference type="InterPro" id="IPR036691">
    <property type="entry name" value="Endo/exonu/phosph_ase_sf"/>
</dbReference>
<dbReference type="Proteomes" id="UP001165063">
    <property type="component" value="Unassembled WGS sequence"/>
</dbReference>
<dbReference type="OrthoDB" id="1729225at2759"/>
<proteinExistence type="predicted"/>
<keyword evidence="3" id="KW-1185">Reference proteome</keyword>
<comment type="caution">
    <text evidence="2">The sequence shown here is derived from an EMBL/GenBank/DDBJ whole genome shotgun (WGS) entry which is preliminary data.</text>
</comment>
<protein>
    <submittedName>
        <fullName evidence="2">Unnamed protein product</fullName>
    </submittedName>
</protein>
<evidence type="ECO:0000313" key="3">
    <source>
        <dbReference type="Proteomes" id="UP001165063"/>
    </source>
</evidence>
<accession>A0A9W7DJE6</accession>
<evidence type="ECO:0000313" key="2">
    <source>
        <dbReference type="EMBL" id="GMG27545.1"/>
    </source>
</evidence>
<sequence length="187" mass="21907">MEKLEEAMKGNVDVMLLQETRMTRNNQRRVTRRMEENGYRIVMKKNNDDAMILIRNSLEEVHIPEEERLRAGLDQQFRKYLNEVRIRGTLGPVRVISVYVPSTMKEKKEFLEQLKRVLETLEEEFIIGGDFNCVEDNEKDAEPKKTTGLTTTVRVMSENPNIDILQPTQRPMETLTDDWTGSILHHC</sequence>
<dbReference type="SUPFAM" id="SSF56219">
    <property type="entry name" value="DNase I-like"/>
    <property type="match status" value="1"/>
</dbReference>
<dbReference type="GO" id="GO:0003824">
    <property type="term" value="F:catalytic activity"/>
    <property type="evidence" value="ECO:0007669"/>
    <property type="project" value="InterPro"/>
</dbReference>
<dbReference type="Gene3D" id="3.60.10.10">
    <property type="entry name" value="Endonuclease/exonuclease/phosphatase"/>
    <property type="match status" value="1"/>
</dbReference>
<dbReference type="InterPro" id="IPR005135">
    <property type="entry name" value="Endo/exonuclease/phosphatase"/>
</dbReference>
<dbReference type="AlphaFoldDB" id="A0A9W7DJE6"/>
<dbReference type="Pfam" id="PF03372">
    <property type="entry name" value="Exo_endo_phos"/>
    <property type="match status" value="1"/>
</dbReference>
<gene>
    <name evidence="2" type="ORF">Amon01_000345200</name>
</gene>
<reference evidence="2" key="1">
    <citation type="submission" date="2023-04" db="EMBL/GenBank/DDBJ databases">
        <title>Ambrosiozyma monospora NBRC 1965.</title>
        <authorList>
            <person name="Ichikawa N."/>
            <person name="Sato H."/>
            <person name="Tonouchi N."/>
        </authorList>
    </citation>
    <scope>NUCLEOTIDE SEQUENCE</scope>
    <source>
        <strain evidence="2">NBRC 1965</strain>
    </source>
</reference>
<name>A0A9W7DJE6_AMBMO</name>
<organism evidence="2 3">
    <name type="scientific">Ambrosiozyma monospora</name>
    <name type="common">Yeast</name>
    <name type="synonym">Endomycopsis monosporus</name>
    <dbReference type="NCBI Taxonomy" id="43982"/>
    <lineage>
        <taxon>Eukaryota</taxon>
        <taxon>Fungi</taxon>
        <taxon>Dikarya</taxon>
        <taxon>Ascomycota</taxon>
        <taxon>Saccharomycotina</taxon>
        <taxon>Pichiomycetes</taxon>
        <taxon>Pichiales</taxon>
        <taxon>Pichiaceae</taxon>
        <taxon>Ambrosiozyma</taxon>
    </lineage>
</organism>
<feature type="domain" description="Endonuclease/exonuclease/phosphatase" evidence="1">
    <location>
        <begin position="10"/>
        <end position="160"/>
    </location>
</feature>